<reference evidence="2 3" key="2">
    <citation type="submission" date="2016-08" db="EMBL/GenBank/DDBJ databases">
        <title>Pervasive Adenine N6-methylation of Active Genes in Fungi.</title>
        <authorList>
            <consortium name="DOE Joint Genome Institute"/>
            <person name="Mondo S.J."/>
            <person name="Dannebaum R.O."/>
            <person name="Kuo R.C."/>
            <person name="Labutti K."/>
            <person name="Haridas S."/>
            <person name="Kuo A."/>
            <person name="Salamov A."/>
            <person name="Ahrendt S.R."/>
            <person name="Lipzen A."/>
            <person name="Sullivan W."/>
            <person name="Andreopoulos W.B."/>
            <person name="Clum A."/>
            <person name="Lindquist E."/>
            <person name="Daum C."/>
            <person name="Ramamoorthy G.K."/>
            <person name="Gryganskyi A."/>
            <person name="Culley D."/>
            <person name="Magnuson J.K."/>
            <person name="James T.Y."/>
            <person name="O'Malley M.A."/>
            <person name="Stajich J.E."/>
            <person name="Spatafora J.W."/>
            <person name="Visel A."/>
            <person name="Grigoriev I.V."/>
        </authorList>
    </citation>
    <scope>NUCLEOTIDE SEQUENCE [LARGE SCALE GENOMIC DNA]</scope>
    <source>
        <strain evidence="3">finn</strain>
    </source>
</reference>
<feature type="transmembrane region" description="Helical" evidence="1">
    <location>
        <begin position="7"/>
        <end position="30"/>
    </location>
</feature>
<keyword evidence="3" id="KW-1185">Reference proteome</keyword>
<dbReference type="AlphaFoldDB" id="A0A1Y1VGE3"/>
<accession>A0A1Y1VGE3</accession>
<comment type="caution">
    <text evidence="2">The sequence shown here is derived from an EMBL/GenBank/DDBJ whole genome shotgun (WGS) entry which is preliminary data.</text>
</comment>
<gene>
    <name evidence="2" type="ORF">BCR36DRAFT_187558</name>
</gene>
<keyword evidence="1" id="KW-0472">Membrane</keyword>
<evidence type="ECO:0000313" key="3">
    <source>
        <dbReference type="Proteomes" id="UP000193719"/>
    </source>
</evidence>
<keyword evidence="1" id="KW-0812">Transmembrane</keyword>
<reference evidence="2 3" key="1">
    <citation type="submission" date="2016-08" db="EMBL/GenBank/DDBJ databases">
        <title>Genomes of anaerobic fungi encode conserved fungal cellulosomes for biomass hydrolysis.</title>
        <authorList>
            <consortium name="DOE Joint Genome Institute"/>
            <person name="Haitjema C.H."/>
            <person name="Gilmore S.P."/>
            <person name="Henske J.K."/>
            <person name="Solomon K.V."/>
            <person name="De Groot R."/>
            <person name="Kuo A."/>
            <person name="Mondo S.J."/>
            <person name="Salamov A.A."/>
            <person name="Labutti K."/>
            <person name="Zhao Z."/>
            <person name="Chiniquy J."/>
            <person name="Barry K."/>
            <person name="Brewer H.M."/>
            <person name="Purvine S.O."/>
            <person name="Wright A.T."/>
            <person name="Boxma B."/>
            <person name="Van Alen T."/>
            <person name="Hackstein J.H."/>
            <person name="Baker S.E."/>
            <person name="Grigoriev I.V."/>
            <person name="O'Malley M.A."/>
        </authorList>
    </citation>
    <scope>NUCLEOTIDE SEQUENCE [LARGE SCALE GENOMIC DNA]</scope>
    <source>
        <strain evidence="3">finn</strain>
    </source>
</reference>
<keyword evidence="1" id="KW-1133">Transmembrane helix</keyword>
<organism evidence="2 3">
    <name type="scientific">Piromyces finnis</name>
    <dbReference type="NCBI Taxonomy" id="1754191"/>
    <lineage>
        <taxon>Eukaryota</taxon>
        <taxon>Fungi</taxon>
        <taxon>Fungi incertae sedis</taxon>
        <taxon>Chytridiomycota</taxon>
        <taxon>Chytridiomycota incertae sedis</taxon>
        <taxon>Neocallimastigomycetes</taxon>
        <taxon>Neocallimastigales</taxon>
        <taxon>Neocallimastigaceae</taxon>
        <taxon>Piromyces</taxon>
    </lineage>
</organism>
<name>A0A1Y1VGE3_9FUNG</name>
<feature type="transmembrane region" description="Helical" evidence="1">
    <location>
        <begin position="36"/>
        <end position="57"/>
    </location>
</feature>
<evidence type="ECO:0000256" key="1">
    <source>
        <dbReference type="SAM" id="Phobius"/>
    </source>
</evidence>
<sequence length="59" mass="7436">MLIIYIRFLLLSSFFFLKLETFFLFIKLVYNADKEYYYFTFFFFIKNIFLYIVILTINL</sequence>
<dbReference type="EMBL" id="MCFH01000009">
    <property type="protein sequence ID" value="ORX55496.1"/>
    <property type="molecule type" value="Genomic_DNA"/>
</dbReference>
<protein>
    <submittedName>
        <fullName evidence="2">Uncharacterized protein</fullName>
    </submittedName>
</protein>
<proteinExistence type="predicted"/>
<dbReference type="Proteomes" id="UP000193719">
    <property type="component" value="Unassembled WGS sequence"/>
</dbReference>
<evidence type="ECO:0000313" key="2">
    <source>
        <dbReference type="EMBL" id="ORX55496.1"/>
    </source>
</evidence>